<evidence type="ECO:0000313" key="2">
    <source>
        <dbReference type="Proteomes" id="UP000055024"/>
    </source>
</evidence>
<gene>
    <name evidence="1" type="ORF">T11_10643</name>
</gene>
<dbReference type="OrthoDB" id="10336294at2759"/>
<reference evidence="1 2" key="1">
    <citation type="submission" date="2015-01" db="EMBL/GenBank/DDBJ databases">
        <title>Evolution of Trichinella species and genotypes.</title>
        <authorList>
            <person name="Korhonen P.K."/>
            <person name="Edoardo P."/>
            <person name="Giuseppe L.R."/>
            <person name="Gasser R.B."/>
        </authorList>
    </citation>
    <scope>NUCLEOTIDE SEQUENCE [LARGE SCALE GENOMIC DNA]</scope>
    <source>
        <strain evidence="1">ISS1029</strain>
    </source>
</reference>
<protein>
    <submittedName>
        <fullName evidence="1">Uncharacterized protein</fullName>
    </submittedName>
</protein>
<comment type="caution">
    <text evidence="1">The sequence shown here is derived from an EMBL/GenBank/DDBJ whole genome shotgun (WGS) entry which is preliminary data.</text>
</comment>
<proteinExistence type="predicted"/>
<dbReference type="AlphaFoldDB" id="A0A0V1F376"/>
<dbReference type="Proteomes" id="UP000055024">
    <property type="component" value="Unassembled WGS sequence"/>
</dbReference>
<organism evidence="1 2">
    <name type="scientific">Trichinella zimbabwensis</name>
    <dbReference type="NCBI Taxonomy" id="268475"/>
    <lineage>
        <taxon>Eukaryota</taxon>
        <taxon>Metazoa</taxon>
        <taxon>Ecdysozoa</taxon>
        <taxon>Nematoda</taxon>
        <taxon>Enoplea</taxon>
        <taxon>Dorylaimia</taxon>
        <taxon>Trichinellida</taxon>
        <taxon>Trichinellidae</taxon>
        <taxon>Trichinella</taxon>
    </lineage>
</organism>
<sequence length="34" mass="3940">MEDIILSENTQDIICKTQENQEEGRPKCGYFIPP</sequence>
<name>A0A0V1F376_9BILA</name>
<keyword evidence="2" id="KW-1185">Reference proteome</keyword>
<dbReference type="EMBL" id="JYDP01006721">
    <property type="protein sequence ID" value="KRY80512.1"/>
    <property type="molecule type" value="Genomic_DNA"/>
</dbReference>
<accession>A0A0V1F376</accession>
<evidence type="ECO:0000313" key="1">
    <source>
        <dbReference type="EMBL" id="KRY80512.1"/>
    </source>
</evidence>